<dbReference type="Gene3D" id="3.90.1770.10">
    <property type="entry name" value="PreATP-grasp domain"/>
    <property type="match status" value="1"/>
</dbReference>
<dbReference type="InterPro" id="IPR011761">
    <property type="entry name" value="ATP-grasp"/>
</dbReference>
<dbReference type="SUPFAM" id="SSF52440">
    <property type="entry name" value="PreATP-grasp domain"/>
    <property type="match status" value="1"/>
</dbReference>
<feature type="domain" description="CoA carboxyltransferase C-terminal" evidence="19">
    <location>
        <begin position="1806"/>
        <end position="2121"/>
    </location>
</feature>
<dbReference type="Gene3D" id="3.30.1490.20">
    <property type="entry name" value="ATP-grasp fold, A domain"/>
    <property type="match status" value="1"/>
</dbReference>
<dbReference type="InterPro" id="IPR016185">
    <property type="entry name" value="PreATP-grasp_dom_sf"/>
</dbReference>
<keyword evidence="10" id="KW-0092">Biotin</keyword>
<dbReference type="KEGG" id="acan:ACA1_070830"/>
<dbReference type="GO" id="GO:0005524">
    <property type="term" value="F:ATP binding"/>
    <property type="evidence" value="ECO:0007669"/>
    <property type="project" value="UniProtKB-UniRule"/>
</dbReference>
<dbReference type="InterPro" id="IPR011762">
    <property type="entry name" value="COA_CT_N"/>
</dbReference>
<dbReference type="Gene3D" id="2.40.460.10">
    <property type="entry name" value="Biotin dependent carboxylase carboxyltransferase"/>
    <property type="match status" value="1"/>
</dbReference>
<evidence type="ECO:0000256" key="9">
    <source>
        <dbReference type="ARBA" id="ARBA00023160"/>
    </source>
</evidence>
<dbReference type="GO" id="GO:0003989">
    <property type="term" value="F:acetyl-CoA carboxylase activity"/>
    <property type="evidence" value="ECO:0007669"/>
    <property type="project" value="UniProtKB-EC"/>
</dbReference>
<dbReference type="InterPro" id="IPR049076">
    <property type="entry name" value="ACCA"/>
</dbReference>
<comment type="pathway">
    <text evidence="2">Lipid metabolism; malonyl-CoA biosynthesis; malonyl-CoA from acetyl-CoA: step 1/1.</text>
</comment>
<dbReference type="InterPro" id="IPR034733">
    <property type="entry name" value="AcCoA_carboxyl_beta"/>
</dbReference>
<evidence type="ECO:0000256" key="14">
    <source>
        <dbReference type="PROSITE-ProRule" id="PRU00409"/>
    </source>
</evidence>
<dbReference type="PROSITE" id="PS00867">
    <property type="entry name" value="CPSASE_2"/>
    <property type="match status" value="1"/>
</dbReference>
<comment type="catalytic activity">
    <reaction evidence="13">
        <text>N(6)-biotinyl-L-lysyl-[protein] + hydrogencarbonate + ATP = N(6)-carboxybiotinyl-L-lysyl-[protein] + ADP + phosphate + H(+)</text>
        <dbReference type="Rhea" id="RHEA:13501"/>
        <dbReference type="Rhea" id="RHEA-COMP:10505"/>
        <dbReference type="Rhea" id="RHEA-COMP:10506"/>
        <dbReference type="ChEBI" id="CHEBI:15378"/>
        <dbReference type="ChEBI" id="CHEBI:17544"/>
        <dbReference type="ChEBI" id="CHEBI:30616"/>
        <dbReference type="ChEBI" id="CHEBI:43474"/>
        <dbReference type="ChEBI" id="CHEBI:83144"/>
        <dbReference type="ChEBI" id="CHEBI:83145"/>
        <dbReference type="ChEBI" id="CHEBI:456216"/>
        <dbReference type="EC" id="6.3.4.14"/>
    </reaction>
</comment>
<keyword evidence="3" id="KW-0444">Lipid biosynthesis</keyword>
<dbReference type="RefSeq" id="XP_004352992.1">
    <property type="nucleotide sequence ID" value="XM_004352940.1"/>
</dbReference>
<dbReference type="Pfam" id="PF00364">
    <property type="entry name" value="Biotin_lipoyl"/>
    <property type="match status" value="1"/>
</dbReference>
<reference evidence="20 21" key="1">
    <citation type="journal article" date="2013" name="Genome Biol.">
        <title>Genome of Acanthamoeba castellanii highlights extensive lateral gene transfer and early evolution of tyrosine kinase signaling.</title>
        <authorList>
            <person name="Clarke M."/>
            <person name="Lohan A.J."/>
            <person name="Liu B."/>
            <person name="Lagkouvardos I."/>
            <person name="Roy S."/>
            <person name="Zafar N."/>
            <person name="Bertelli C."/>
            <person name="Schilde C."/>
            <person name="Kianianmomeni A."/>
            <person name="Burglin T.R."/>
            <person name="Frech C."/>
            <person name="Turcotte B."/>
            <person name="Kopec K.O."/>
            <person name="Synnott J.M."/>
            <person name="Choo C."/>
            <person name="Paponov I."/>
            <person name="Finkler A."/>
            <person name="Soon Heng Tan C."/>
            <person name="Hutchins A.P."/>
            <person name="Weinmeier T."/>
            <person name="Rattei T."/>
            <person name="Chu J.S."/>
            <person name="Gimenez G."/>
            <person name="Irimia M."/>
            <person name="Rigden D.J."/>
            <person name="Fitzpatrick D.A."/>
            <person name="Lorenzo-Morales J."/>
            <person name="Bateman A."/>
            <person name="Chiu C.H."/>
            <person name="Tang P."/>
            <person name="Hegemann P."/>
            <person name="Fromm H."/>
            <person name="Raoult D."/>
            <person name="Greub G."/>
            <person name="Miranda-Saavedra D."/>
            <person name="Chen N."/>
            <person name="Nash P."/>
            <person name="Ginger M.L."/>
            <person name="Horn M."/>
            <person name="Schaap P."/>
            <person name="Caler L."/>
            <person name="Loftus B."/>
        </authorList>
    </citation>
    <scope>NUCLEOTIDE SEQUENCE [LARGE SCALE GENOMIC DNA]</scope>
    <source>
        <strain evidence="20 21">Neff</strain>
    </source>
</reference>
<dbReference type="InterPro" id="IPR011053">
    <property type="entry name" value="Single_hybrid_motif"/>
</dbReference>
<dbReference type="PROSITE" id="PS50989">
    <property type="entry name" value="COA_CT_CTER"/>
    <property type="match status" value="1"/>
</dbReference>
<dbReference type="PROSITE" id="PS50975">
    <property type="entry name" value="ATP_GRASP"/>
    <property type="match status" value="1"/>
</dbReference>
<dbReference type="GO" id="GO:0046872">
    <property type="term" value="F:metal ion binding"/>
    <property type="evidence" value="ECO:0007669"/>
    <property type="project" value="InterPro"/>
</dbReference>
<dbReference type="Pfam" id="PF08326">
    <property type="entry name" value="ACC_central"/>
    <property type="match status" value="2"/>
</dbReference>
<dbReference type="PROSITE" id="PS50980">
    <property type="entry name" value="COA_CT_NTER"/>
    <property type="match status" value="1"/>
</dbReference>
<dbReference type="PANTHER" id="PTHR45728:SF3">
    <property type="entry name" value="ACETYL-COA CARBOXYLASE"/>
    <property type="match status" value="1"/>
</dbReference>
<dbReference type="CDD" id="cd06850">
    <property type="entry name" value="biotinyl_domain"/>
    <property type="match status" value="1"/>
</dbReference>
<protein>
    <submittedName>
        <fullName evidence="20">AcetylCoA carboxylase</fullName>
    </submittedName>
</protein>
<keyword evidence="5 14" id="KW-0547">Nucleotide-binding</keyword>
<dbReference type="SUPFAM" id="SSF51230">
    <property type="entry name" value="Single hybrid motif"/>
    <property type="match status" value="1"/>
</dbReference>
<dbReference type="SUPFAM" id="SSF51246">
    <property type="entry name" value="Rudiment single hybrid motif"/>
    <property type="match status" value="1"/>
</dbReference>
<dbReference type="GO" id="GO:0006633">
    <property type="term" value="P:fatty acid biosynthetic process"/>
    <property type="evidence" value="ECO:0007669"/>
    <property type="project" value="UniProtKB-KW"/>
</dbReference>
<name>L8HD42_ACACF</name>
<accession>L8HD42</accession>
<evidence type="ECO:0000256" key="1">
    <source>
        <dbReference type="ARBA" id="ARBA00001953"/>
    </source>
</evidence>
<dbReference type="FunFam" id="3.90.226.10:FF:000010">
    <property type="entry name" value="acetyl-CoA carboxylase isoform X2"/>
    <property type="match status" value="1"/>
</dbReference>
<evidence type="ECO:0000256" key="10">
    <source>
        <dbReference type="ARBA" id="ARBA00023267"/>
    </source>
</evidence>
<proteinExistence type="predicted"/>
<dbReference type="FunFam" id="3.40.50.20:FF:000005">
    <property type="entry name" value="acetyl-CoA carboxylase isoform X2"/>
    <property type="match status" value="1"/>
</dbReference>
<dbReference type="Pfam" id="PF21385">
    <property type="entry name" value="ACCA_BT"/>
    <property type="match status" value="1"/>
</dbReference>
<dbReference type="InterPro" id="IPR000089">
    <property type="entry name" value="Biotin_lipoyl"/>
</dbReference>
<dbReference type="SUPFAM" id="SSF56059">
    <property type="entry name" value="Glutathione synthetase ATP-binding domain-like"/>
    <property type="match status" value="1"/>
</dbReference>
<evidence type="ECO:0000256" key="3">
    <source>
        <dbReference type="ARBA" id="ARBA00022516"/>
    </source>
</evidence>
<sequence>MEIKQQQLAGPQFASVGEFVQWSGGDRVIERVLVANNGIAAVKAIRSIRKWAFEVFGNERTVQFVAMATPDDLKAGAEYIRLADSFEEVPGGSNANNYANVPLIVDLALRTGAHAVWAGWGHASENPRLPTSLAAVGIAFLGPPASSMRDLGDKICSTILAQSARVSVVPWSGDGVEVQYGETGITDEQRSKAQVKSAEQAREVLRRIGYPAMIKASEGGGGKGIRKVTKEDEVEAAFRQVVSEIRGASVFVMRLVPSAYHLEVQVLADQYGDAIALHSRDCSVQRRHQKIIEEGPVVVADAEVLREMERGAVRLAREVRYSGVGTVEYLYADGQYYFLELNPRLQVEHPVTEQITQVNLPACQLQVAMGVPLHRIAEIRRFYGQDPQGQTAIDLYNTAPRPAHGHVIACRITAENPDQGFKPTSGSIQGLNFYSSPRVWGYFSVDGTGALHEFADSQFGHLFAWGETREESRKNMLLALKELSVRGDVRTPVEVLIHILASSDFRNSQIHTGWLDELIASEFKTEKPDLWLVLACGAVFQAHAHFLAMREECIEALRRGQVPPPDKLVTEVVVELVYNGFKYPLKAQRSGPSSFLLSLPGSPNVIEAEAYGLRGDRLLILVDGKSHTCFGREDPTGLRLTIGARTVLFAKEFDPSTLVTPTPCKLVRYLVADGEHVGAGHAYAEVEVMKMYMPLITKEPGVLHFHAIEGAVLATGDLVATLELDDPTRVQRATFFSGELPAMKQPRTRGSKPHQLVRFNLAAIGNVLTGYQPLAVERVAADLFAHLHHPALPALECYDLLETTVVPSGRAEDALQHVQALVDEYQAAVSSAQGGDVPAFPSARLLALLGAVELPEAEAKSWLAATQPLKQLALDYAEGLEAHAQRIVVSLLQNYLAVEQLFQGRHVPTVLQELREKHKTDLGRVVDIALCYTRNLQCAHGVVALLEQVEARHWAIIDRYLPTLQELAALVGSKGNPPTHPRGGRSNSPDVELAGGRAGGLAGWLKAIEDYLRRTATITDEQERLRHISTLADESASVFDLLMGLLTHQDAELRRLGLEVYVRRTYRSYAIKSLEVLERPRPTDGEGFLFGEFQFAQADVHASSAGPAALAPAPGPHTMARPESVDDLMLLERERRSTRTQAAPKEPTRYGVMLVFDDLAQMRALFEWAMEAYMPPAQEGPELVNILNVVLLKNSSGAAEAGKSAEDAERALIDDFAGFLQPHTEHLRSLAIRRVTLVISREREFPDHYTFRERLDYGEDAIFRHIEPPLAYHLELRRLANYSVEYVPTANRQLHLYYAQQKGKEHLPAAQCHRRFFVRATLQSQILHTEGEKVFTEALNALELAVREARFQASFNHHIFLKFMPEVVIAPEKVDSILRTLGEQYGRRMWKLRVSEVEVVALLKQPSGAVVPVRFFASNPTGYHFKIDTYAEVRDAAGGRIRLVPVQRGRDPTPLPARELSEPYPAVDLLEQRRIVARQNETTYVYDFLELFKEALKEIWRDYALACRKAAAAAAASSSGGGASAPEPPKVLLEAWELVPDAGAPGGVREVANNAMGHNTVGMCPAGRDVIVVANDITHQIGSFGPEEDVFFEAVSKLARARGLPRVYLAANSGARIGLAEEVKQAFRVQWVDPADPGRGFHYLYVEDADYEALRPYVNCERTADGRWRIVDIIGRRDGLGVENLRGSGLIAGETSRAYEEIFTITLVTGRTVGIGAYLVRLGQRTVQNQGPIVLTGATALNKVLGREVYTSNVQLGGLQIMYANGVSHVSADDELQAVRAVLQWVAYVPAARGEALPVLATPWDAVARPVAWSPQENTPYDPREMLGGALLPSGEWCGGFFDRGSFFETLAGWAKTVVCGRARLGGIPVGVICAETRIVERVTPADPANLASHESVSQQAGGVWYPDSAFKTAQAIEDFNKGEQLPLFIFANWRGFSGGMRDMFDEILKFGSYIVDHLCHYAQPVFVYIPPFGDLRGGAWAVLDPTINPDMMEMYSTETGRGGVLEPSGTVEIKYRERELLLTMHRLDPKLQALALALKAAATPADTDRIGREIAQREVDLLPLYRQVAVEFAARHDTPGRMKAKGVISDIIPWAHSRAFFHARLRRRLAEERARAAVAQATEGSPLSRDQVTRLLRSWLLASTSTSAADDEAEAARVWADNDTAWKWLSNPDALAPHLAELRKAAAARRVADAAKLDFTAWKQALNDALGGLSPEQRQEIAELARQAASS</sequence>
<keyword evidence="11" id="KW-0511">Multifunctional enzyme</keyword>
<keyword evidence="9" id="KW-0275">Fatty acid biosynthesis</keyword>
<keyword evidence="4" id="KW-0436">Ligase</keyword>
<evidence type="ECO:0000256" key="4">
    <source>
        <dbReference type="ARBA" id="ARBA00022598"/>
    </source>
</evidence>
<dbReference type="Pfam" id="PF01039">
    <property type="entry name" value="Carboxyl_trans"/>
    <property type="match status" value="1"/>
</dbReference>
<dbReference type="Proteomes" id="UP000011083">
    <property type="component" value="Unassembled WGS sequence"/>
</dbReference>
<dbReference type="OMA" id="PTPKGHC"/>
<keyword evidence="8" id="KW-0443">Lipid metabolism</keyword>
<dbReference type="Pfam" id="PF00289">
    <property type="entry name" value="Biotin_carb_N"/>
    <property type="match status" value="1"/>
</dbReference>
<keyword evidence="6" id="KW-0276">Fatty acid metabolism</keyword>
<dbReference type="UniPathway" id="UPA00655">
    <property type="reaction ID" value="UER00711"/>
</dbReference>
<evidence type="ECO:0000256" key="5">
    <source>
        <dbReference type="ARBA" id="ARBA00022741"/>
    </source>
</evidence>
<evidence type="ECO:0000259" key="17">
    <source>
        <dbReference type="PROSITE" id="PS50979"/>
    </source>
</evidence>
<dbReference type="OrthoDB" id="14612at2759"/>
<dbReference type="InterPro" id="IPR005481">
    <property type="entry name" value="BC-like_N"/>
</dbReference>
<evidence type="ECO:0000256" key="13">
    <source>
        <dbReference type="ARBA" id="ARBA00048600"/>
    </source>
</evidence>
<evidence type="ECO:0000256" key="15">
    <source>
        <dbReference type="SAM" id="MobiDB-lite"/>
    </source>
</evidence>
<dbReference type="SUPFAM" id="SSF52096">
    <property type="entry name" value="ClpP/crotonase"/>
    <property type="match status" value="2"/>
</dbReference>
<dbReference type="Pfam" id="PF02785">
    <property type="entry name" value="Biotin_carb_C"/>
    <property type="match status" value="1"/>
</dbReference>
<dbReference type="InterPro" id="IPR029045">
    <property type="entry name" value="ClpP/crotonase-like_dom_sf"/>
</dbReference>
<evidence type="ECO:0000256" key="2">
    <source>
        <dbReference type="ARBA" id="ARBA00004956"/>
    </source>
</evidence>
<evidence type="ECO:0000256" key="8">
    <source>
        <dbReference type="ARBA" id="ARBA00023098"/>
    </source>
</evidence>
<gene>
    <name evidence="20" type="ORF">ACA1_070830</name>
</gene>
<keyword evidence="21" id="KW-1185">Reference proteome</keyword>
<organism evidence="20 21">
    <name type="scientific">Acanthamoeba castellanii (strain ATCC 30010 / Neff)</name>
    <dbReference type="NCBI Taxonomy" id="1257118"/>
    <lineage>
        <taxon>Eukaryota</taxon>
        <taxon>Amoebozoa</taxon>
        <taxon>Discosea</taxon>
        <taxon>Longamoebia</taxon>
        <taxon>Centramoebida</taxon>
        <taxon>Acanthamoebidae</taxon>
        <taxon>Acanthamoeba</taxon>
    </lineage>
</organism>
<feature type="domain" description="CoA carboxyltransferase N-terminal" evidence="18">
    <location>
        <begin position="1463"/>
        <end position="1801"/>
    </location>
</feature>
<evidence type="ECO:0000256" key="11">
    <source>
        <dbReference type="ARBA" id="ARBA00023268"/>
    </source>
</evidence>
<dbReference type="InterPro" id="IPR013815">
    <property type="entry name" value="ATP_grasp_subdomain_1"/>
</dbReference>
<keyword evidence="7 14" id="KW-0067">ATP-binding</keyword>
<dbReference type="Pfam" id="PF02786">
    <property type="entry name" value="CPSase_L_D2"/>
    <property type="match status" value="1"/>
</dbReference>
<dbReference type="EMBL" id="KB007857">
    <property type="protein sequence ID" value="ELR23464.1"/>
    <property type="molecule type" value="Genomic_DNA"/>
</dbReference>
<evidence type="ECO:0000256" key="7">
    <source>
        <dbReference type="ARBA" id="ARBA00022840"/>
    </source>
</evidence>
<evidence type="ECO:0000256" key="12">
    <source>
        <dbReference type="ARBA" id="ARBA00048065"/>
    </source>
</evidence>
<dbReference type="InterPro" id="IPR011763">
    <property type="entry name" value="COA_CT_C"/>
</dbReference>
<dbReference type="InterPro" id="IPR049074">
    <property type="entry name" value="ACCA_BT"/>
</dbReference>
<dbReference type="GO" id="GO:0004075">
    <property type="term" value="F:biotin carboxylase activity"/>
    <property type="evidence" value="ECO:0007669"/>
    <property type="project" value="UniProtKB-EC"/>
</dbReference>
<evidence type="ECO:0000313" key="21">
    <source>
        <dbReference type="Proteomes" id="UP000011083"/>
    </source>
</evidence>
<comment type="cofactor">
    <cofactor evidence="1">
        <name>biotin</name>
        <dbReference type="ChEBI" id="CHEBI:57586"/>
    </cofactor>
</comment>
<dbReference type="STRING" id="1257118.L8HD42"/>
<dbReference type="InterPro" id="IPR005479">
    <property type="entry name" value="CPAse_ATP-bd"/>
</dbReference>
<evidence type="ECO:0000259" key="18">
    <source>
        <dbReference type="PROSITE" id="PS50980"/>
    </source>
</evidence>
<feature type="domain" description="Biotin carboxylation" evidence="17">
    <location>
        <begin position="28"/>
        <end position="520"/>
    </location>
</feature>
<dbReference type="InterPro" id="IPR011054">
    <property type="entry name" value="Rudment_hybrid_motif"/>
</dbReference>
<evidence type="ECO:0000259" key="16">
    <source>
        <dbReference type="PROSITE" id="PS50975"/>
    </source>
</evidence>
<dbReference type="GeneID" id="14924442"/>
<dbReference type="FunFam" id="2.40.50.100:FF:000005">
    <property type="entry name" value="Acetyl-CoA carboxylase 1"/>
    <property type="match status" value="1"/>
</dbReference>
<feature type="region of interest" description="Disordered" evidence="15">
    <location>
        <begin position="972"/>
        <end position="992"/>
    </location>
</feature>
<evidence type="ECO:0000259" key="19">
    <source>
        <dbReference type="PROSITE" id="PS50989"/>
    </source>
</evidence>
<dbReference type="SMART" id="SM00878">
    <property type="entry name" value="Biotin_carb_C"/>
    <property type="match status" value="1"/>
</dbReference>
<dbReference type="InterPro" id="IPR011764">
    <property type="entry name" value="Biotin_carboxylation_dom"/>
</dbReference>
<dbReference type="InterPro" id="IPR005482">
    <property type="entry name" value="Biotin_COase_C"/>
</dbReference>
<evidence type="ECO:0000256" key="6">
    <source>
        <dbReference type="ARBA" id="ARBA00022832"/>
    </source>
</evidence>
<dbReference type="Gene3D" id="3.30.470.20">
    <property type="entry name" value="ATP-grasp fold, B domain"/>
    <property type="match status" value="1"/>
</dbReference>
<dbReference type="Gene3D" id="2.40.50.100">
    <property type="match status" value="1"/>
</dbReference>
<feature type="domain" description="ATP-grasp" evidence="16">
    <location>
        <begin position="177"/>
        <end position="369"/>
    </location>
</feature>
<dbReference type="PROSITE" id="PS50979">
    <property type="entry name" value="BC"/>
    <property type="match status" value="1"/>
</dbReference>
<dbReference type="Gene3D" id="3.40.50.20">
    <property type="match status" value="1"/>
</dbReference>
<dbReference type="VEuPathDB" id="AmoebaDB:ACA1_070830"/>
<dbReference type="GO" id="GO:2001295">
    <property type="term" value="P:malonyl-CoA biosynthetic process"/>
    <property type="evidence" value="ECO:0007669"/>
    <property type="project" value="UniProtKB-UniPathway"/>
</dbReference>
<dbReference type="InterPro" id="IPR013537">
    <property type="entry name" value="AcCoA_COase_cen"/>
</dbReference>
<dbReference type="PANTHER" id="PTHR45728">
    <property type="entry name" value="ACETYL-COA CARBOXYLASE, ISOFORM A"/>
    <property type="match status" value="1"/>
</dbReference>
<evidence type="ECO:0000313" key="20">
    <source>
        <dbReference type="EMBL" id="ELR23464.1"/>
    </source>
</evidence>
<dbReference type="FunFam" id="3.30.1490.20:FF:000003">
    <property type="entry name" value="acetyl-CoA carboxylase isoform X1"/>
    <property type="match status" value="1"/>
</dbReference>
<dbReference type="Gene3D" id="3.90.226.10">
    <property type="entry name" value="2-enoyl-CoA Hydratase, Chain A, domain 1"/>
    <property type="match status" value="2"/>
</dbReference>
<comment type="catalytic activity">
    <reaction evidence="12">
        <text>hydrogencarbonate + acetyl-CoA + ATP = malonyl-CoA + ADP + phosphate + H(+)</text>
        <dbReference type="Rhea" id="RHEA:11308"/>
        <dbReference type="ChEBI" id="CHEBI:15378"/>
        <dbReference type="ChEBI" id="CHEBI:17544"/>
        <dbReference type="ChEBI" id="CHEBI:30616"/>
        <dbReference type="ChEBI" id="CHEBI:43474"/>
        <dbReference type="ChEBI" id="CHEBI:57288"/>
        <dbReference type="ChEBI" id="CHEBI:57384"/>
        <dbReference type="ChEBI" id="CHEBI:456216"/>
        <dbReference type="EC" id="6.4.1.2"/>
    </reaction>
</comment>